<comment type="caution">
    <text evidence="1">The sequence shown here is derived from an EMBL/GenBank/DDBJ whole genome shotgun (WGS) entry which is preliminary data.</text>
</comment>
<name>A0A8H5FSS1_9AGAR</name>
<keyword evidence="2" id="KW-1185">Reference proteome</keyword>
<evidence type="ECO:0000313" key="1">
    <source>
        <dbReference type="EMBL" id="KAF5347353.1"/>
    </source>
</evidence>
<dbReference type="OrthoDB" id="3144838at2759"/>
<reference evidence="1 2" key="1">
    <citation type="journal article" date="2020" name="ISME J.">
        <title>Uncovering the hidden diversity of litter-decomposition mechanisms in mushroom-forming fungi.</title>
        <authorList>
            <person name="Floudas D."/>
            <person name="Bentzer J."/>
            <person name="Ahren D."/>
            <person name="Johansson T."/>
            <person name="Persson P."/>
            <person name="Tunlid A."/>
        </authorList>
    </citation>
    <scope>NUCLEOTIDE SEQUENCE [LARGE SCALE GENOMIC DNA]</scope>
    <source>
        <strain evidence="1 2">CBS 146.42</strain>
    </source>
</reference>
<dbReference type="Proteomes" id="UP000559027">
    <property type="component" value="Unassembled WGS sequence"/>
</dbReference>
<gene>
    <name evidence="1" type="ORF">D9756_010002</name>
</gene>
<accession>A0A8H5FSS1</accession>
<protein>
    <submittedName>
        <fullName evidence="1">Uncharacterized protein</fullName>
    </submittedName>
</protein>
<organism evidence="1 2">
    <name type="scientific">Leucocoprinus leucothites</name>
    <dbReference type="NCBI Taxonomy" id="201217"/>
    <lineage>
        <taxon>Eukaryota</taxon>
        <taxon>Fungi</taxon>
        <taxon>Dikarya</taxon>
        <taxon>Basidiomycota</taxon>
        <taxon>Agaricomycotina</taxon>
        <taxon>Agaricomycetes</taxon>
        <taxon>Agaricomycetidae</taxon>
        <taxon>Agaricales</taxon>
        <taxon>Agaricineae</taxon>
        <taxon>Agaricaceae</taxon>
        <taxon>Leucocoprinus</taxon>
    </lineage>
</organism>
<sequence>MLFVKRIGMIAFNSRLEIAILPDLPITSSGSVKIANKKTGYEIYLAGNINYALLQYDDIKDYKERLLSSGDLATVFRIARGHLLLTVAPTCPSLASLFPEAVNQALAFAKISKISKARLSVSDGESWIFFSLESVDDNWVYYDSTPRSISRRLLRRDKLRELVHLVSQWLLDPSHNLYSLK</sequence>
<dbReference type="AlphaFoldDB" id="A0A8H5FSS1"/>
<dbReference type="EMBL" id="JAACJO010000026">
    <property type="protein sequence ID" value="KAF5347353.1"/>
    <property type="molecule type" value="Genomic_DNA"/>
</dbReference>
<evidence type="ECO:0000313" key="2">
    <source>
        <dbReference type="Proteomes" id="UP000559027"/>
    </source>
</evidence>
<proteinExistence type="predicted"/>